<accession>A0ABS4KPM6</accession>
<evidence type="ECO:0008006" key="3">
    <source>
        <dbReference type="Google" id="ProtNLM"/>
    </source>
</evidence>
<name>A0ABS4KPM6_9CLOT</name>
<dbReference type="InterPro" id="IPR012452">
    <property type="entry name" value="DUF1657"/>
</dbReference>
<dbReference type="Proteomes" id="UP001519307">
    <property type="component" value="Unassembled WGS sequence"/>
</dbReference>
<dbReference type="RefSeq" id="WP_209700919.1">
    <property type="nucleotide sequence ID" value="NZ_JAGGLM010000002.1"/>
</dbReference>
<organism evidence="1 2">
    <name type="scientific">Clostridium algifaecis</name>
    <dbReference type="NCBI Taxonomy" id="1472040"/>
    <lineage>
        <taxon>Bacteria</taxon>
        <taxon>Bacillati</taxon>
        <taxon>Bacillota</taxon>
        <taxon>Clostridia</taxon>
        <taxon>Eubacteriales</taxon>
        <taxon>Clostridiaceae</taxon>
        <taxon>Clostridium</taxon>
    </lineage>
</organism>
<sequence length="68" mass="7937">MTVGSRVNQTLANLKGIESTLKIYSLQSKNNEEIKAYKEAFKTTEIVTKNIQDRLKTIEFEEPQYKRK</sequence>
<keyword evidence="2" id="KW-1185">Reference proteome</keyword>
<protein>
    <recommendedName>
        <fullName evidence="3">DUF1657 domain-containing protein</fullName>
    </recommendedName>
</protein>
<reference evidence="1 2" key="1">
    <citation type="submission" date="2021-03" db="EMBL/GenBank/DDBJ databases">
        <title>Genomic Encyclopedia of Type Strains, Phase IV (KMG-IV): sequencing the most valuable type-strain genomes for metagenomic binning, comparative biology and taxonomic classification.</title>
        <authorList>
            <person name="Goeker M."/>
        </authorList>
    </citation>
    <scope>NUCLEOTIDE SEQUENCE [LARGE SCALE GENOMIC DNA]</scope>
    <source>
        <strain evidence="1 2">DSM 28783</strain>
    </source>
</reference>
<gene>
    <name evidence="1" type="ORF">J2Z42_000649</name>
</gene>
<evidence type="ECO:0000313" key="2">
    <source>
        <dbReference type="Proteomes" id="UP001519307"/>
    </source>
</evidence>
<dbReference type="Pfam" id="PF07870">
    <property type="entry name" value="DUF1657"/>
    <property type="match status" value="1"/>
</dbReference>
<proteinExistence type="predicted"/>
<comment type="caution">
    <text evidence="1">The sequence shown here is derived from an EMBL/GenBank/DDBJ whole genome shotgun (WGS) entry which is preliminary data.</text>
</comment>
<evidence type="ECO:0000313" key="1">
    <source>
        <dbReference type="EMBL" id="MBP2031984.1"/>
    </source>
</evidence>
<dbReference type="EMBL" id="JAGGLM010000002">
    <property type="protein sequence ID" value="MBP2031984.1"/>
    <property type="molecule type" value="Genomic_DNA"/>
</dbReference>